<dbReference type="AlphaFoldDB" id="A0AAD0YC98"/>
<evidence type="ECO:0000313" key="6">
    <source>
        <dbReference type="EMBL" id="AZA95586.1"/>
    </source>
</evidence>
<feature type="compositionally biased region" description="Basic residues" evidence="2">
    <location>
        <begin position="704"/>
        <end position="713"/>
    </location>
</feature>
<evidence type="ECO:0000256" key="3">
    <source>
        <dbReference type="SAM" id="Phobius"/>
    </source>
</evidence>
<keyword evidence="3" id="KW-0472">Membrane</keyword>
<keyword evidence="1" id="KW-1188">Viral release from host cell</keyword>
<keyword evidence="3" id="KW-0812">Transmembrane</keyword>
<dbReference type="Pfam" id="PF10145">
    <property type="entry name" value="PhageMin_Tail"/>
    <property type="match status" value="1"/>
</dbReference>
<evidence type="ECO:0000313" key="7">
    <source>
        <dbReference type="Proteomes" id="UP000274073"/>
    </source>
</evidence>
<evidence type="ECO:0000313" key="8">
    <source>
        <dbReference type="Proteomes" id="UP000281741"/>
    </source>
</evidence>
<evidence type="ECO:0000256" key="1">
    <source>
        <dbReference type="ARBA" id="ARBA00022612"/>
    </source>
</evidence>
<dbReference type="NCBIfam" id="TIGR01760">
    <property type="entry name" value="tape_meas_TP901"/>
    <property type="match status" value="1"/>
</dbReference>
<dbReference type="PANTHER" id="PTHR37813:SF1">
    <property type="entry name" value="FELS-2 PROPHAGE PROTEIN"/>
    <property type="match status" value="1"/>
</dbReference>
<dbReference type="EMBL" id="CP033915">
    <property type="protein sequence ID" value="AZA87157.1"/>
    <property type="molecule type" value="Genomic_DNA"/>
</dbReference>
<dbReference type="RefSeq" id="WP_123854464.1">
    <property type="nucleotide sequence ID" value="NZ_CP033912.1"/>
</dbReference>
<keyword evidence="3" id="KW-1133">Transmembrane helix</keyword>
<evidence type="ECO:0000313" key="5">
    <source>
        <dbReference type="EMBL" id="AZA87157.1"/>
    </source>
</evidence>
<organism evidence="5 7">
    <name type="scientific">Chryseobacterium shandongense</name>
    <dbReference type="NCBI Taxonomy" id="1493872"/>
    <lineage>
        <taxon>Bacteria</taxon>
        <taxon>Pseudomonadati</taxon>
        <taxon>Bacteroidota</taxon>
        <taxon>Flavobacteriia</taxon>
        <taxon>Flavobacteriales</taxon>
        <taxon>Weeksellaceae</taxon>
        <taxon>Chryseobacterium group</taxon>
        <taxon>Chryseobacterium</taxon>
    </lineage>
</organism>
<dbReference type="PANTHER" id="PTHR37813">
    <property type="entry name" value="FELS-2 PROPHAGE PROTEIN"/>
    <property type="match status" value="1"/>
</dbReference>
<feature type="transmembrane region" description="Helical" evidence="3">
    <location>
        <begin position="495"/>
        <end position="513"/>
    </location>
</feature>
<accession>A0AAD0YC98</accession>
<reference evidence="7 8" key="1">
    <citation type="submission" date="2018-11" db="EMBL/GenBank/DDBJ databases">
        <title>Proposal to divide the Flavobacteriaceae and reorganize its genera based on Amino Acid Identity values calculated from whole genome sequences.</title>
        <authorList>
            <person name="Nicholson A.C."/>
            <person name="Gulvik C.A."/>
            <person name="Whitney A.M."/>
            <person name="Humrighouse B.W."/>
            <person name="Bell M."/>
            <person name="Holmes B."/>
            <person name="Steigerwalt A.G."/>
            <person name="Villarma A."/>
            <person name="Sheth M."/>
            <person name="Batra D."/>
            <person name="Pryor J."/>
            <person name="Bernardet J.-F."/>
            <person name="Hugo C."/>
            <person name="Kampfer P."/>
            <person name="Newman J."/>
            <person name="McQuiston J.R."/>
        </authorList>
    </citation>
    <scope>NUCLEOTIDE SEQUENCE [LARGE SCALE GENOMIC DNA]</scope>
    <source>
        <strain evidence="5 7">G0207</strain>
        <strain evidence="6 8">H5143</strain>
    </source>
</reference>
<dbReference type="Proteomes" id="UP000274073">
    <property type="component" value="Chromosome"/>
</dbReference>
<proteinExistence type="predicted"/>
<dbReference type="InterPro" id="IPR010090">
    <property type="entry name" value="Phage_tape_meas"/>
</dbReference>
<feature type="domain" description="Phage tail tape measure protein" evidence="4">
    <location>
        <begin position="117"/>
        <end position="314"/>
    </location>
</feature>
<sequence>MSTATTTWVLKLSENIIPKFKSVGQEGKNAGDKIDDSFDKAGKKIDETKKKTDKLKKSFDDVSSIKWGSVSEGIDRISNRLSEMKEPGAAFDEQMHELKGLTGATDEQMAKMSESARDLALEFGGNGAAQLGAYQGILGKLGPEIAQNDKAMAKMGRNVAVMSKTMKNDVAGAQEALTNSMIQFKTDLSDPMKAAEEMDRMMNVMVASAKAGSVEVPDISKALSEAGGVAKMSNLTFEETNALIQGMAKGGVEVGKLGVSARNAILKMAAPATLSNDASEYLKAYGVDIKKISDTTIPFTDRLKELNKVGHDMNALALIFGTENVQGAQAMLSTIQYQEDLTKQVTGTKDAYEMAAENMGGWNERMKRWSAQVDDWKTSIFDAIAPVISVTEASGEFLKVGADLANIYNGFGPVLKNFVTWVKNAGLGQKFLSFWTGVSTIAQNLWNKTINWGPLKTFVSWLKNTALAQKLVSAWTGIATAAQWLWNAALTANPIGLIIVGIAALIGFVALAIKYWDDWGATLVLFMGPIGLIISAFKNVYDHWESIKKAFQTEGIIGGLKRLGQVLLDVLLKPIQQIAGWMDSIFGTDLEAGMMKMRGKMDLLNDKEKKDLVARDNKDIAKALKNGGLVMYNGKAVLPSTKARYEKQDIDKALKDGKLVMYNGKAVLPATKAAAEKKAAADKKNQKTPTILSPDSVLGGDKDKKKKGKKKKGEKGDGETSVNGNGAGVKTITVTVNMHNHFSIDKSYGSLERAANTVISKINDRLRDGMVALD</sequence>
<dbReference type="EMBL" id="CP033912">
    <property type="protein sequence ID" value="AZA95586.1"/>
    <property type="molecule type" value="Genomic_DNA"/>
</dbReference>
<name>A0AAD0YC98_9FLAO</name>
<gene>
    <name evidence="5" type="ORF">EG349_10335</name>
    <name evidence="6" type="ORF">EG353_08410</name>
</gene>
<evidence type="ECO:0000256" key="2">
    <source>
        <dbReference type="SAM" id="MobiDB-lite"/>
    </source>
</evidence>
<evidence type="ECO:0000259" key="4">
    <source>
        <dbReference type="Pfam" id="PF10145"/>
    </source>
</evidence>
<protein>
    <submittedName>
        <fullName evidence="5">Phage tail tape measure protein</fullName>
    </submittedName>
</protein>
<keyword evidence="8" id="KW-1185">Reference proteome</keyword>
<feature type="transmembrane region" description="Helical" evidence="3">
    <location>
        <begin position="519"/>
        <end position="541"/>
    </location>
</feature>
<dbReference type="Proteomes" id="UP000281741">
    <property type="component" value="Chromosome"/>
</dbReference>
<feature type="region of interest" description="Disordered" evidence="2">
    <location>
        <begin position="678"/>
        <end position="727"/>
    </location>
</feature>